<organism evidence="1 2">
    <name type="scientific">Brassica cretica</name>
    <name type="common">Mustard</name>
    <dbReference type="NCBI Taxonomy" id="69181"/>
    <lineage>
        <taxon>Eukaryota</taxon>
        <taxon>Viridiplantae</taxon>
        <taxon>Streptophyta</taxon>
        <taxon>Embryophyta</taxon>
        <taxon>Tracheophyta</taxon>
        <taxon>Spermatophyta</taxon>
        <taxon>Magnoliopsida</taxon>
        <taxon>eudicotyledons</taxon>
        <taxon>Gunneridae</taxon>
        <taxon>Pentapetalae</taxon>
        <taxon>rosids</taxon>
        <taxon>malvids</taxon>
        <taxon>Brassicales</taxon>
        <taxon>Brassicaceae</taxon>
        <taxon>Brassiceae</taxon>
        <taxon>Brassica</taxon>
    </lineage>
</organism>
<dbReference type="EMBL" id="QGKX02001290">
    <property type="protein sequence ID" value="KAF3536704.1"/>
    <property type="molecule type" value="Genomic_DNA"/>
</dbReference>
<comment type="caution">
    <text evidence="1">The sequence shown here is derived from an EMBL/GenBank/DDBJ whole genome shotgun (WGS) entry which is preliminary data.</text>
</comment>
<dbReference type="InterPro" id="IPR021109">
    <property type="entry name" value="Peptidase_aspartic_dom_sf"/>
</dbReference>
<accession>A0A8S9QEN4</accession>
<dbReference type="Proteomes" id="UP000712600">
    <property type="component" value="Unassembled WGS sequence"/>
</dbReference>
<name>A0A8S9QEN4_BRACR</name>
<sequence length="274" mass="31324">MFFRETRETEEDIRRMFCEAREKMRMGITLNKKSDHAQFAIPCTVKGIEFPHALCDTGASVSILPRAFLSTVGAVCNLQTNQLFLTLIDPNAHYNPIPVKKPQMTSRRINDPGIIAACHCGAEYATENSASIEITLQHRSTVPIRYRPTPRRKNRSTAVHMIGRTTTIIPPWQHTPRIQRSMMKIMRKNELYSKERLLTRKIDFSIIPLGKESHHRSITMIQHRSTLNLTNQTTFEHRPITPTSHRSTLTSVLPETEITQLAVGQMIAITRAMQ</sequence>
<gene>
    <name evidence="1" type="ORF">F2Q69_00022235</name>
</gene>
<evidence type="ECO:0000313" key="1">
    <source>
        <dbReference type="EMBL" id="KAF3536704.1"/>
    </source>
</evidence>
<dbReference type="AlphaFoldDB" id="A0A8S9QEN4"/>
<evidence type="ECO:0000313" key="2">
    <source>
        <dbReference type="Proteomes" id="UP000712600"/>
    </source>
</evidence>
<evidence type="ECO:0008006" key="3">
    <source>
        <dbReference type="Google" id="ProtNLM"/>
    </source>
</evidence>
<protein>
    <recommendedName>
        <fullName evidence="3">Aspartic peptidase DDI1-type domain-containing protein</fullName>
    </recommendedName>
</protein>
<dbReference type="Gene3D" id="2.40.70.10">
    <property type="entry name" value="Acid Proteases"/>
    <property type="match status" value="1"/>
</dbReference>
<reference evidence="1" key="1">
    <citation type="submission" date="2019-12" db="EMBL/GenBank/DDBJ databases">
        <title>Genome sequencing and annotation of Brassica cretica.</title>
        <authorList>
            <person name="Studholme D.J."/>
            <person name="Sarris P."/>
        </authorList>
    </citation>
    <scope>NUCLEOTIDE SEQUENCE</scope>
    <source>
        <strain evidence="1">PFS-109/04</strain>
        <tissue evidence="1">Leaf</tissue>
    </source>
</reference>
<proteinExistence type="predicted"/>